<evidence type="ECO:0000313" key="3">
    <source>
        <dbReference type="Proteomes" id="UP001154282"/>
    </source>
</evidence>
<keyword evidence="1" id="KW-0812">Transmembrane</keyword>
<sequence>MASKGLSTSPRKEIQQTAACQLVHSNRPLCLLVDSMRMRYAHLALLLVQAPISILRAKNMELQRMKTAMRVTLEMLQLEMTVLQLSLLLTSISLLLVHTPSLGGLLLFMLIPMILERVDTSSAKALAMLVEGLPAALSGCKVKKFGISLVSSAA</sequence>
<evidence type="ECO:0000256" key="1">
    <source>
        <dbReference type="SAM" id="Phobius"/>
    </source>
</evidence>
<dbReference type="Proteomes" id="UP001154282">
    <property type="component" value="Unassembled WGS sequence"/>
</dbReference>
<evidence type="ECO:0000313" key="2">
    <source>
        <dbReference type="EMBL" id="CAI0432320.1"/>
    </source>
</evidence>
<dbReference type="EMBL" id="CAMGYJ010000006">
    <property type="protein sequence ID" value="CAI0432320.1"/>
    <property type="molecule type" value="Genomic_DNA"/>
</dbReference>
<organism evidence="2 3">
    <name type="scientific">Linum tenue</name>
    <dbReference type="NCBI Taxonomy" id="586396"/>
    <lineage>
        <taxon>Eukaryota</taxon>
        <taxon>Viridiplantae</taxon>
        <taxon>Streptophyta</taxon>
        <taxon>Embryophyta</taxon>
        <taxon>Tracheophyta</taxon>
        <taxon>Spermatophyta</taxon>
        <taxon>Magnoliopsida</taxon>
        <taxon>eudicotyledons</taxon>
        <taxon>Gunneridae</taxon>
        <taxon>Pentapetalae</taxon>
        <taxon>rosids</taxon>
        <taxon>fabids</taxon>
        <taxon>Malpighiales</taxon>
        <taxon>Linaceae</taxon>
        <taxon>Linum</taxon>
    </lineage>
</organism>
<name>A0AAV0LCX8_9ROSI</name>
<keyword evidence="3" id="KW-1185">Reference proteome</keyword>
<protein>
    <submittedName>
        <fullName evidence="2">Uncharacterized protein</fullName>
    </submittedName>
</protein>
<feature type="transmembrane region" description="Helical" evidence="1">
    <location>
        <begin position="40"/>
        <end position="57"/>
    </location>
</feature>
<keyword evidence="1" id="KW-0472">Membrane</keyword>
<reference evidence="2" key="1">
    <citation type="submission" date="2022-08" db="EMBL/GenBank/DDBJ databases">
        <authorList>
            <person name="Gutierrez-Valencia J."/>
        </authorList>
    </citation>
    <scope>NUCLEOTIDE SEQUENCE</scope>
</reference>
<dbReference type="AlphaFoldDB" id="A0AAV0LCX8"/>
<gene>
    <name evidence="2" type="ORF">LITE_LOCUS23405</name>
</gene>
<keyword evidence="1" id="KW-1133">Transmembrane helix</keyword>
<proteinExistence type="predicted"/>
<feature type="transmembrane region" description="Helical" evidence="1">
    <location>
        <begin position="78"/>
        <end position="96"/>
    </location>
</feature>
<comment type="caution">
    <text evidence="2">The sequence shown here is derived from an EMBL/GenBank/DDBJ whole genome shotgun (WGS) entry which is preliminary data.</text>
</comment>
<accession>A0AAV0LCX8</accession>